<evidence type="ECO:0000256" key="5">
    <source>
        <dbReference type="ARBA" id="ARBA00022989"/>
    </source>
</evidence>
<dbReference type="EMBL" id="FAOP01000004">
    <property type="protein sequence ID" value="CUU03477.1"/>
    <property type="molecule type" value="Genomic_DNA"/>
</dbReference>
<accession>A0A0N7MZU4</accession>
<dbReference type="InterPro" id="IPR039421">
    <property type="entry name" value="Type_1_exporter"/>
</dbReference>
<accession>A0A0N7MQQ7</accession>
<dbReference type="Proteomes" id="UP000182011">
    <property type="component" value="Unassembled WGS sequence"/>
</dbReference>
<keyword evidence="6 7" id="KW-0472">Membrane</keyword>
<organism evidence="10 11">
    <name type="scientific">Candidatus Kryptonium thompsonii</name>
    <dbReference type="NCBI Taxonomy" id="1633631"/>
    <lineage>
        <taxon>Bacteria</taxon>
        <taxon>Pseudomonadati</taxon>
        <taxon>Candidatus Kryptoniota</taxon>
        <taxon>Candidatus Kryptonium</taxon>
    </lineage>
</organism>
<evidence type="ECO:0000259" key="8">
    <source>
        <dbReference type="PROSITE" id="PS50893"/>
    </source>
</evidence>
<name>A0A0N7MZU4_9BACT</name>
<dbReference type="Gene3D" id="1.20.1560.10">
    <property type="entry name" value="ABC transporter type 1, transmembrane domain"/>
    <property type="match status" value="1"/>
</dbReference>
<feature type="transmembrane region" description="Helical" evidence="7">
    <location>
        <begin position="103"/>
        <end position="124"/>
    </location>
</feature>
<dbReference type="GO" id="GO:0005524">
    <property type="term" value="F:ATP binding"/>
    <property type="evidence" value="ECO:0007669"/>
    <property type="project" value="UniProtKB-KW"/>
</dbReference>
<keyword evidence="3" id="KW-0547">Nucleotide-binding</keyword>
<accession>A0A0P1LJC6</accession>
<accession>A0A0P1P0D6</accession>
<feature type="transmembrane region" description="Helical" evidence="7">
    <location>
        <begin position="191"/>
        <end position="222"/>
    </location>
</feature>
<dbReference type="FunFam" id="3.40.50.300:FF:000218">
    <property type="entry name" value="Multidrug ABC transporter ATP-binding protein"/>
    <property type="match status" value="1"/>
</dbReference>
<proteinExistence type="predicted"/>
<dbReference type="Pfam" id="PF00005">
    <property type="entry name" value="ABC_tran"/>
    <property type="match status" value="1"/>
</dbReference>
<dbReference type="InterPro" id="IPR036640">
    <property type="entry name" value="ABC1_TM_sf"/>
</dbReference>
<sequence length="626" mass="71283">MLNQKSKISSRDNFRVFLRVLSYARPYWKYLALSFFFTVLFSIFSGVSIYLAIPLLETLFSQDYISALEKIGGSSQGGFLGTMKKEFFGFLFRYVFSGTHSEALVKICLIIVLAFFLKNVFGYFQSYFMAYAEQGLVKDIRNAVYRHLHTLSLGYFTNERTGNLISRITNDVAVINTGISATFLNLVREPLLIIVFLGIAFSLSWRLTLLSLVVLPFALYFIGKLGLRIHKESWTTQERMADMTSVLQETITGIKVVKAFGMEEFENKKFQKETWRYFKSLLKIVRIRNLASPITEFLSVIVGVVIIWYGGMQVLELGTMRASEFLTFLIAIFQIMPPVKELTSVNNRIQESTAAAKRVFEVLDIEPEIKEVENAIELKEFKDKIVFEDVWFSYNGQSDGDFVLKNINLVVKRGEILAIVGPSGAGKSTLVDLIPRFYDPTRGRILIDGIDLKLLKIKSLRDKIGIVTQETILFNDTVKNNIAYGLDDCPMEKIIEAAIAANAHEFIMQLPQGYDTLIGERGTKLSGGQRQRISIARALLKNPPILILDEATSNLDTESEILVQEAIERLMKNRTVFVIAHRLSTIRNADRIIVLENGRIVQEGRHDELIKQDGLYRKLYEMQFNL</sequence>
<protein>
    <submittedName>
        <fullName evidence="10">ATP-binding cassette, subfamily B, MsbA</fullName>
    </submittedName>
</protein>
<dbReference type="Pfam" id="PF00664">
    <property type="entry name" value="ABC_membrane"/>
    <property type="match status" value="1"/>
</dbReference>
<evidence type="ECO:0000313" key="11">
    <source>
        <dbReference type="Proteomes" id="UP000182011"/>
    </source>
</evidence>
<feature type="domain" description="ABC transporter" evidence="8">
    <location>
        <begin position="385"/>
        <end position="622"/>
    </location>
</feature>
<evidence type="ECO:0000256" key="1">
    <source>
        <dbReference type="ARBA" id="ARBA00004651"/>
    </source>
</evidence>
<dbReference type="InterPro" id="IPR011527">
    <property type="entry name" value="ABC1_TM_dom"/>
</dbReference>
<dbReference type="AlphaFoldDB" id="A0A0N7MZU4"/>
<dbReference type="SMART" id="SM00382">
    <property type="entry name" value="AAA"/>
    <property type="match status" value="1"/>
</dbReference>
<evidence type="ECO:0000313" key="10">
    <source>
        <dbReference type="EMBL" id="CUU03477.1"/>
    </source>
</evidence>
<accession>A0A0P1LZ62</accession>
<accession>A0A0S4MXG1</accession>
<dbReference type="PANTHER" id="PTHR43394">
    <property type="entry name" value="ATP-DEPENDENT PERMEASE MDL1, MITOCHONDRIAL"/>
    <property type="match status" value="1"/>
</dbReference>
<keyword evidence="5 7" id="KW-1133">Transmembrane helix</keyword>
<dbReference type="CDD" id="cd03251">
    <property type="entry name" value="ABCC_MsbA"/>
    <property type="match status" value="1"/>
</dbReference>
<dbReference type="Gene3D" id="3.40.50.300">
    <property type="entry name" value="P-loop containing nucleotide triphosphate hydrolases"/>
    <property type="match status" value="1"/>
</dbReference>
<dbReference type="GO" id="GO:0016887">
    <property type="term" value="F:ATP hydrolysis activity"/>
    <property type="evidence" value="ECO:0007669"/>
    <property type="project" value="InterPro"/>
</dbReference>
<keyword evidence="4 10" id="KW-0067">ATP-binding</keyword>
<evidence type="ECO:0000256" key="7">
    <source>
        <dbReference type="SAM" id="Phobius"/>
    </source>
</evidence>
<accession>A0A0P1LLV6</accession>
<dbReference type="PROSITE" id="PS50929">
    <property type="entry name" value="ABC_TM1F"/>
    <property type="match status" value="1"/>
</dbReference>
<evidence type="ECO:0000256" key="4">
    <source>
        <dbReference type="ARBA" id="ARBA00022840"/>
    </source>
</evidence>
<dbReference type="GO" id="GO:0015421">
    <property type="term" value="F:ABC-type oligopeptide transporter activity"/>
    <property type="evidence" value="ECO:0007669"/>
    <property type="project" value="TreeGrafter"/>
</dbReference>
<evidence type="ECO:0000256" key="2">
    <source>
        <dbReference type="ARBA" id="ARBA00022692"/>
    </source>
</evidence>
<dbReference type="PROSITE" id="PS50893">
    <property type="entry name" value="ABC_TRANSPORTER_2"/>
    <property type="match status" value="1"/>
</dbReference>
<keyword evidence="2 7" id="KW-0812">Transmembrane</keyword>
<dbReference type="InterPro" id="IPR003439">
    <property type="entry name" value="ABC_transporter-like_ATP-bd"/>
</dbReference>
<dbReference type="GO" id="GO:0005886">
    <property type="term" value="C:plasma membrane"/>
    <property type="evidence" value="ECO:0007669"/>
    <property type="project" value="UniProtKB-SubCell"/>
</dbReference>
<feature type="domain" description="ABC transmembrane type-1" evidence="9">
    <location>
        <begin position="32"/>
        <end position="351"/>
    </location>
</feature>
<dbReference type="InterPro" id="IPR017871">
    <property type="entry name" value="ABC_transporter-like_CS"/>
</dbReference>
<reference evidence="10 11" key="1">
    <citation type="submission" date="2015-11" db="EMBL/GenBank/DDBJ databases">
        <authorList>
            <person name="Zhang Y."/>
            <person name="Guo Z."/>
        </authorList>
    </citation>
    <scope>NUCLEOTIDE SEQUENCE [LARGE SCALE GENOMIC DNA]</scope>
    <source>
        <strain evidence="10">JGI-4</strain>
    </source>
</reference>
<comment type="subcellular location">
    <subcellularLocation>
        <location evidence="1">Cell membrane</location>
        <topology evidence="1">Multi-pass membrane protein</topology>
    </subcellularLocation>
</comment>
<evidence type="ECO:0000256" key="3">
    <source>
        <dbReference type="ARBA" id="ARBA00022741"/>
    </source>
</evidence>
<feature type="transmembrane region" description="Helical" evidence="7">
    <location>
        <begin position="290"/>
        <end position="310"/>
    </location>
</feature>
<dbReference type="SUPFAM" id="SSF52540">
    <property type="entry name" value="P-loop containing nucleoside triphosphate hydrolases"/>
    <property type="match status" value="1"/>
</dbReference>
<dbReference type="STRING" id="1633631.GCA_001442925_00756"/>
<dbReference type="InterPro" id="IPR027417">
    <property type="entry name" value="P-loop_NTPase"/>
</dbReference>
<gene>
    <name evidence="10" type="ORF">JGI4_00756</name>
</gene>
<dbReference type="PANTHER" id="PTHR43394:SF1">
    <property type="entry name" value="ATP-BINDING CASSETTE SUB-FAMILY B MEMBER 10, MITOCHONDRIAL"/>
    <property type="match status" value="1"/>
</dbReference>
<accession>A0A0P1LU67</accession>
<feature type="transmembrane region" description="Helical" evidence="7">
    <location>
        <begin position="27"/>
        <end position="53"/>
    </location>
</feature>
<dbReference type="InterPro" id="IPR003593">
    <property type="entry name" value="AAA+_ATPase"/>
</dbReference>
<evidence type="ECO:0000256" key="6">
    <source>
        <dbReference type="ARBA" id="ARBA00023136"/>
    </source>
</evidence>
<dbReference type="SUPFAM" id="SSF90123">
    <property type="entry name" value="ABC transporter transmembrane region"/>
    <property type="match status" value="1"/>
</dbReference>
<dbReference type="PROSITE" id="PS00211">
    <property type="entry name" value="ABC_TRANSPORTER_1"/>
    <property type="match status" value="1"/>
</dbReference>
<accession>A0A0P1MBT1</accession>
<dbReference type="CDD" id="cd18552">
    <property type="entry name" value="ABC_6TM_MsbA_like"/>
    <property type="match status" value="1"/>
</dbReference>
<evidence type="ECO:0000259" key="9">
    <source>
        <dbReference type="PROSITE" id="PS50929"/>
    </source>
</evidence>
<dbReference type="OrthoDB" id="9762778at2"/>